<dbReference type="InterPro" id="IPR036388">
    <property type="entry name" value="WH-like_DNA-bd_sf"/>
</dbReference>
<dbReference type="SUPFAM" id="SSF46785">
    <property type="entry name" value="Winged helix' DNA-binding domain"/>
    <property type="match status" value="1"/>
</dbReference>
<dbReference type="PANTHER" id="PTHR30136:SF24">
    <property type="entry name" value="HTH-TYPE TRANSCRIPTIONAL REPRESSOR ALLR"/>
    <property type="match status" value="1"/>
</dbReference>
<dbReference type="eggNOG" id="COG1414">
    <property type="taxonomic scope" value="Bacteria"/>
</dbReference>
<proteinExistence type="predicted"/>
<dbReference type="InterPro" id="IPR029016">
    <property type="entry name" value="GAF-like_dom_sf"/>
</dbReference>
<reference evidence="6 7" key="1">
    <citation type="journal article" date="2012" name="Appl. Environ. Microbiol.">
        <title>Involvement of two latex-clearing proteins during rubber degradation and insights into the subsequent degradation pathway revealed by the genome sequence of Gordonia polyisoprenivorans strain VH2.</title>
        <authorList>
            <person name="Hiessl S."/>
            <person name="Schuldes J."/>
            <person name="Thurmer A."/>
            <person name="Halbsguth T."/>
            <person name="Broker D."/>
            <person name="Angelov A."/>
            <person name="Liebl W."/>
            <person name="Daniel R."/>
            <person name="Steinbuchel A."/>
        </authorList>
    </citation>
    <scope>NUCLEOTIDE SEQUENCE [LARGE SCALE GENOMIC DNA]</scope>
    <source>
        <strain evidence="7">DSM 44266 / VH2</strain>
    </source>
</reference>
<evidence type="ECO:0000313" key="7">
    <source>
        <dbReference type="Proteomes" id="UP000009154"/>
    </source>
</evidence>
<dbReference type="InterPro" id="IPR050707">
    <property type="entry name" value="HTH_MetabolicPath_Reg"/>
</dbReference>
<name>H6N4J5_GORPV</name>
<keyword evidence="1" id="KW-0805">Transcription regulation</keyword>
<dbReference type="AlphaFoldDB" id="H6N4J5"/>
<keyword evidence="7" id="KW-1185">Reference proteome</keyword>
<dbReference type="InterPro" id="IPR036390">
    <property type="entry name" value="WH_DNA-bd_sf"/>
</dbReference>
<dbReference type="Pfam" id="PF09339">
    <property type="entry name" value="HTH_IclR"/>
    <property type="match status" value="1"/>
</dbReference>
<dbReference type="PANTHER" id="PTHR30136">
    <property type="entry name" value="HELIX-TURN-HELIX TRANSCRIPTIONAL REGULATOR, ICLR FAMILY"/>
    <property type="match status" value="1"/>
</dbReference>
<dbReference type="Gene3D" id="3.30.450.40">
    <property type="match status" value="1"/>
</dbReference>
<dbReference type="Proteomes" id="UP000009154">
    <property type="component" value="Chromosome"/>
</dbReference>
<dbReference type="GO" id="GO:0003700">
    <property type="term" value="F:DNA-binding transcription factor activity"/>
    <property type="evidence" value="ECO:0007669"/>
    <property type="project" value="TreeGrafter"/>
</dbReference>
<accession>H6N4J5</accession>
<dbReference type="Gene3D" id="1.10.10.10">
    <property type="entry name" value="Winged helix-like DNA-binding domain superfamily/Winged helix DNA-binding domain"/>
    <property type="match status" value="1"/>
</dbReference>
<sequence length="293" mass="31600">MMRVLDYLASHPDDGFTVSELARRLSLNKATCHAIVTTLAERRYLTKEASSGRYALGPALIPLGLVAERRFQPLDLAKDELNALADDLGVAVMTSIRDGGEILHLTYYGPMTIFGAMARPGQRLPLVPPLGTTFFAWAPDDVVKQWLAGVDADSESVEAYLESLAETRAAGYVASRDIPSWRSVLTTVETSDLDSANTRRAIETQIGGTGLGSYLLTPEGEADVASVRSNAIFIAAPVFDPVGDVRLAVTVHLPDSSSVTIDEAADRLLNLTSHMTVAIGGHIPLRQDRLRVE</sequence>
<feature type="domain" description="IclR-ED" evidence="5">
    <location>
        <begin position="59"/>
        <end position="281"/>
    </location>
</feature>
<evidence type="ECO:0000259" key="5">
    <source>
        <dbReference type="PROSITE" id="PS51078"/>
    </source>
</evidence>
<evidence type="ECO:0000313" key="6">
    <source>
        <dbReference type="EMBL" id="AFA73577.1"/>
    </source>
</evidence>
<keyword evidence="2" id="KW-0238">DNA-binding</keyword>
<dbReference type="KEGG" id="gpo:GPOL_c25480"/>
<dbReference type="EMBL" id="CP003119">
    <property type="protein sequence ID" value="AFA73577.1"/>
    <property type="molecule type" value="Genomic_DNA"/>
</dbReference>
<dbReference type="GO" id="GO:0045892">
    <property type="term" value="P:negative regulation of DNA-templated transcription"/>
    <property type="evidence" value="ECO:0007669"/>
    <property type="project" value="TreeGrafter"/>
</dbReference>
<dbReference type="PROSITE" id="PS51077">
    <property type="entry name" value="HTH_ICLR"/>
    <property type="match status" value="1"/>
</dbReference>
<dbReference type="SMART" id="SM00346">
    <property type="entry name" value="HTH_ICLR"/>
    <property type="match status" value="1"/>
</dbReference>
<keyword evidence="3" id="KW-0804">Transcription</keyword>
<dbReference type="InterPro" id="IPR014757">
    <property type="entry name" value="Tscrpt_reg_IclR_C"/>
</dbReference>
<dbReference type="InterPro" id="IPR005471">
    <property type="entry name" value="Tscrpt_reg_IclR_N"/>
</dbReference>
<gene>
    <name evidence="6" type="ordered locus">GPOL_c25480</name>
</gene>
<dbReference type="PROSITE" id="PS51078">
    <property type="entry name" value="ICLR_ED"/>
    <property type="match status" value="1"/>
</dbReference>
<dbReference type="STRING" id="1112204.GPOL_c25480"/>
<evidence type="ECO:0000259" key="4">
    <source>
        <dbReference type="PROSITE" id="PS51077"/>
    </source>
</evidence>
<dbReference type="HOGENOM" id="CLU_062618_5_1_11"/>
<dbReference type="SUPFAM" id="SSF55781">
    <property type="entry name" value="GAF domain-like"/>
    <property type="match status" value="1"/>
</dbReference>
<protein>
    <submittedName>
        <fullName evidence="6">Transcriptional regulator, IclR family</fullName>
    </submittedName>
</protein>
<evidence type="ECO:0000256" key="2">
    <source>
        <dbReference type="ARBA" id="ARBA00023125"/>
    </source>
</evidence>
<evidence type="ECO:0000256" key="3">
    <source>
        <dbReference type="ARBA" id="ARBA00023163"/>
    </source>
</evidence>
<organism evidence="6 7">
    <name type="scientific">Gordonia polyisoprenivorans (strain DSM 44266 / VH2)</name>
    <dbReference type="NCBI Taxonomy" id="1112204"/>
    <lineage>
        <taxon>Bacteria</taxon>
        <taxon>Bacillati</taxon>
        <taxon>Actinomycetota</taxon>
        <taxon>Actinomycetes</taxon>
        <taxon>Mycobacteriales</taxon>
        <taxon>Gordoniaceae</taxon>
        <taxon>Gordonia</taxon>
    </lineage>
</organism>
<dbReference type="GO" id="GO:0003677">
    <property type="term" value="F:DNA binding"/>
    <property type="evidence" value="ECO:0007669"/>
    <property type="project" value="UniProtKB-KW"/>
</dbReference>
<evidence type="ECO:0000256" key="1">
    <source>
        <dbReference type="ARBA" id="ARBA00023015"/>
    </source>
</evidence>
<feature type="domain" description="HTH iclR-type" evidence="4">
    <location>
        <begin position="1"/>
        <end position="58"/>
    </location>
</feature>